<dbReference type="EMBL" id="CP019082">
    <property type="protein sequence ID" value="APW61470.1"/>
    <property type="molecule type" value="Genomic_DNA"/>
</dbReference>
<feature type="signal peptide" evidence="2">
    <location>
        <begin position="1"/>
        <end position="20"/>
    </location>
</feature>
<organism evidence="3 4">
    <name type="scientific">Paludisphaera borealis</name>
    <dbReference type="NCBI Taxonomy" id="1387353"/>
    <lineage>
        <taxon>Bacteria</taxon>
        <taxon>Pseudomonadati</taxon>
        <taxon>Planctomycetota</taxon>
        <taxon>Planctomycetia</taxon>
        <taxon>Isosphaerales</taxon>
        <taxon>Isosphaeraceae</taxon>
        <taxon>Paludisphaera</taxon>
    </lineage>
</organism>
<dbReference type="PROSITE" id="PS51257">
    <property type="entry name" value="PROKAR_LIPOPROTEIN"/>
    <property type="match status" value="1"/>
</dbReference>
<dbReference type="STRING" id="1387353.BSF38_02984"/>
<evidence type="ECO:0000313" key="3">
    <source>
        <dbReference type="EMBL" id="APW61470.1"/>
    </source>
</evidence>
<gene>
    <name evidence="3" type="ORF">BSF38_02984</name>
</gene>
<keyword evidence="4" id="KW-1185">Reference proteome</keyword>
<evidence type="ECO:0000313" key="4">
    <source>
        <dbReference type="Proteomes" id="UP000186309"/>
    </source>
</evidence>
<dbReference type="Proteomes" id="UP000186309">
    <property type="component" value="Chromosome"/>
</dbReference>
<evidence type="ECO:0000256" key="1">
    <source>
        <dbReference type="SAM" id="MobiDB-lite"/>
    </source>
</evidence>
<keyword evidence="2" id="KW-0732">Signal</keyword>
<dbReference type="KEGG" id="pbor:BSF38_02984"/>
<protein>
    <submittedName>
        <fullName evidence="3">Uncharacterized protein</fullName>
    </submittedName>
</protein>
<reference evidence="4" key="1">
    <citation type="submission" date="2016-12" db="EMBL/GenBank/DDBJ databases">
        <title>Comparative genomics of four Isosphaeraceae planctomycetes: a common pool of plasmids and glycoside hydrolase genes.</title>
        <authorList>
            <person name="Ivanova A."/>
        </authorList>
    </citation>
    <scope>NUCLEOTIDE SEQUENCE [LARGE SCALE GENOMIC DNA]</scope>
    <source>
        <strain evidence="4">PX4</strain>
    </source>
</reference>
<dbReference type="RefSeq" id="WP_145952137.1">
    <property type="nucleotide sequence ID" value="NZ_CP019082.1"/>
</dbReference>
<feature type="chain" id="PRO_5012188603" evidence="2">
    <location>
        <begin position="21"/>
        <end position="72"/>
    </location>
</feature>
<sequence>MKPLAGWLGAAILVFTFAGCDDGAPSTPPPNTAPTPDGRPAGFENMMKGMEKDMKNATANPKALSKGGAPAK</sequence>
<evidence type="ECO:0000256" key="2">
    <source>
        <dbReference type="SAM" id="SignalP"/>
    </source>
</evidence>
<accession>A0A1U7CRA0</accession>
<name>A0A1U7CRA0_9BACT</name>
<dbReference type="AlphaFoldDB" id="A0A1U7CRA0"/>
<feature type="region of interest" description="Disordered" evidence="1">
    <location>
        <begin position="21"/>
        <end position="72"/>
    </location>
</feature>
<proteinExistence type="predicted"/>